<keyword evidence="4" id="KW-1185">Reference proteome</keyword>
<protein>
    <submittedName>
        <fullName evidence="3">TadE family protein</fullName>
    </submittedName>
</protein>
<feature type="domain" description="TadE-like" evidence="2">
    <location>
        <begin position="8"/>
        <end position="50"/>
    </location>
</feature>
<keyword evidence="1" id="KW-0812">Transmembrane</keyword>
<evidence type="ECO:0000313" key="4">
    <source>
        <dbReference type="Proteomes" id="UP000292639"/>
    </source>
</evidence>
<dbReference type="AlphaFoldDB" id="A0A4Q9QXK2"/>
<keyword evidence="1" id="KW-0472">Membrane</keyword>
<dbReference type="Pfam" id="PF07811">
    <property type="entry name" value="TadE"/>
    <property type="match status" value="1"/>
</dbReference>
<name>A0A4Q9QXK2_9GAMM</name>
<accession>A0A4Q9QXK2</accession>
<keyword evidence="1" id="KW-1133">Transmembrane helix</keyword>
<comment type="caution">
    <text evidence="3">The sequence shown here is derived from an EMBL/GenBank/DDBJ whole genome shotgun (WGS) entry which is preliminary data.</text>
</comment>
<proteinExistence type="predicted"/>
<dbReference type="EMBL" id="QJUP01000033">
    <property type="protein sequence ID" value="TBU89543.1"/>
    <property type="molecule type" value="Genomic_DNA"/>
</dbReference>
<reference evidence="3 4" key="1">
    <citation type="submission" date="2018-06" db="EMBL/GenBank/DDBJ databases">
        <title>Three novel Pseudomonas species isolated from symptomatic oak.</title>
        <authorList>
            <person name="Bueno-Gonzalez V."/>
            <person name="Brady C."/>
        </authorList>
    </citation>
    <scope>NUCLEOTIDE SEQUENCE [LARGE SCALE GENOMIC DNA]</scope>
    <source>
        <strain evidence="3 4">P17C</strain>
    </source>
</reference>
<feature type="transmembrane region" description="Helical" evidence="1">
    <location>
        <begin position="12"/>
        <end position="33"/>
    </location>
</feature>
<evidence type="ECO:0000313" key="3">
    <source>
        <dbReference type="EMBL" id="TBU89543.1"/>
    </source>
</evidence>
<evidence type="ECO:0000259" key="2">
    <source>
        <dbReference type="Pfam" id="PF07811"/>
    </source>
</evidence>
<dbReference type="InterPro" id="IPR012495">
    <property type="entry name" value="TadE-like_dom"/>
</dbReference>
<sequence>MRSNRQRGATAIEFVVLFGILFGVLYSIIAYSIPLLLMLTFQHTAAEAARASIAVVAGHEDYAQRIEERIEDVIRHSWLYNADASKRWYGHCAGNSYGQLAADGRSLEVCIRYRNANYNAAPIVPALELPLLGQLPRLPERIEGRSSIRL</sequence>
<gene>
    <name evidence="3" type="ORF">DNJ96_17535</name>
</gene>
<evidence type="ECO:0000256" key="1">
    <source>
        <dbReference type="SAM" id="Phobius"/>
    </source>
</evidence>
<dbReference type="Proteomes" id="UP000292639">
    <property type="component" value="Unassembled WGS sequence"/>
</dbReference>
<organism evidence="3 4">
    <name type="scientific">Stutzerimonas kirkiae</name>
    <dbReference type="NCBI Taxonomy" id="2211392"/>
    <lineage>
        <taxon>Bacteria</taxon>
        <taxon>Pseudomonadati</taxon>
        <taxon>Pseudomonadota</taxon>
        <taxon>Gammaproteobacteria</taxon>
        <taxon>Pseudomonadales</taxon>
        <taxon>Pseudomonadaceae</taxon>
        <taxon>Stutzerimonas</taxon>
    </lineage>
</organism>